<organism evidence="2 3">
    <name type="scientific">Legionella worsleiensis</name>
    <dbReference type="NCBI Taxonomy" id="45076"/>
    <lineage>
        <taxon>Bacteria</taxon>
        <taxon>Pseudomonadati</taxon>
        <taxon>Pseudomonadota</taxon>
        <taxon>Gammaproteobacteria</taxon>
        <taxon>Legionellales</taxon>
        <taxon>Legionellaceae</taxon>
        <taxon>Legionella</taxon>
    </lineage>
</organism>
<feature type="domain" description="N-acetyltransferase" evidence="1">
    <location>
        <begin position="7"/>
        <end position="148"/>
    </location>
</feature>
<name>A0A0W1A6C3_9GAMM</name>
<dbReference type="Gene3D" id="3.40.630.30">
    <property type="match status" value="1"/>
</dbReference>
<dbReference type="Pfam" id="PF13673">
    <property type="entry name" value="Acetyltransf_10"/>
    <property type="match status" value="1"/>
</dbReference>
<evidence type="ECO:0000313" key="2">
    <source>
        <dbReference type="EMBL" id="KTD76895.1"/>
    </source>
</evidence>
<evidence type="ECO:0000313" key="3">
    <source>
        <dbReference type="Proteomes" id="UP000054662"/>
    </source>
</evidence>
<dbReference type="STRING" id="45076.Lwor_2120"/>
<dbReference type="PROSITE" id="PS51186">
    <property type="entry name" value="GNAT"/>
    <property type="match status" value="1"/>
</dbReference>
<dbReference type="Proteomes" id="UP000054662">
    <property type="component" value="Unassembled WGS sequence"/>
</dbReference>
<sequence>MIHFNWYKFSELTVEQLYAVLALRADVFVVEQNGAYLDPDGKDAVALHLLGMKNDQLVAYLRLFPPNSIENYIVFGRVATGRTVRAKGYGKKLIGELLAYCDINFPGISIQCSARAYLKQFYENFGFKVHGEIYEEDGFPHLAMQIDK</sequence>
<comment type="caution">
    <text evidence="2">The sequence shown here is derived from an EMBL/GenBank/DDBJ whole genome shotgun (WGS) entry which is preliminary data.</text>
</comment>
<reference evidence="2 3" key="1">
    <citation type="submission" date="2015-11" db="EMBL/GenBank/DDBJ databases">
        <title>Genomic analysis of 38 Legionella species identifies large and diverse effector repertoires.</title>
        <authorList>
            <person name="Burstein D."/>
            <person name="Amaro F."/>
            <person name="Zusman T."/>
            <person name="Lifshitz Z."/>
            <person name="Cohen O."/>
            <person name="Gilbert J.A."/>
            <person name="Pupko T."/>
            <person name="Shuman H.A."/>
            <person name="Segal G."/>
        </authorList>
    </citation>
    <scope>NUCLEOTIDE SEQUENCE [LARGE SCALE GENOMIC DNA]</scope>
    <source>
        <strain evidence="2 3">ATCC 49508</strain>
    </source>
</reference>
<evidence type="ECO:0000259" key="1">
    <source>
        <dbReference type="PROSITE" id="PS51186"/>
    </source>
</evidence>
<dbReference type="CDD" id="cd04301">
    <property type="entry name" value="NAT_SF"/>
    <property type="match status" value="1"/>
</dbReference>
<accession>A0A0W1A6C3</accession>
<dbReference type="EMBL" id="LNZC01000027">
    <property type="protein sequence ID" value="KTD76895.1"/>
    <property type="molecule type" value="Genomic_DNA"/>
</dbReference>
<gene>
    <name evidence="2" type="ORF">Lwor_2120</name>
</gene>
<dbReference type="GO" id="GO:0016747">
    <property type="term" value="F:acyltransferase activity, transferring groups other than amino-acyl groups"/>
    <property type="evidence" value="ECO:0007669"/>
    <property type="project" value="InterPro"/>
</dbReference>
<dbReference type="RefSeq" id="WP_058493882.1">
    <property type="nucleotide sequence ID" value="NZ_CBCRUR010000022.1"/>
</dbReference>
<dbReference type="InterPro" id="IPR000182">
    <property type="entry name" value="GNAT_dom"/>
</dbReference>
<protein>
    <submittedName>
        <fullName evidence="2">GNAT family acetyltransferase</fullName>
    </submittedName>
</protein>
<dbReference type="InterPro" id="IPR016181">
    <property type="entry name" value="Acyl_CoA_acyltransferase"/>
</dbReference>
<dbReference type="PATRIC" id="fig|45076.6.peg.2323"/>
<proteinExistence type="predicted"/>
<dbReference type="AlphaFoldDB" id="A0A0W1A6C3"/>
<keyword evidence="3" id="KW-1185">Reference proteome</keyword>
<dbReference type="SUPFAM" id="SSF55729">
    <property type="entry name" value="Acyl-CoA N-acyltransferases (Nat)"/>
    <property type="match status" value="1"/>
</dbReference>
<keyword evidence="2" id="KW-0808">Transferase</keyword>
<dbReference type="OrthoDB" id="9796171at2"/>